<dbReference type="AlphaFoldDB" id="A0AAD7WR48"/>
<reference evidence="2" key="1">
    <citation type="journal article" date="2023" name="Science">
        <title>Genome structures resolve the early diversification of teleost fishes.</title>
        <authorList>
            <person name="Parey E."/>
            <person name="Louis A."/>
            <person name="Montfort J."/>
            <person name="Bouchez O."/>
            <person name="Roques C."/>
            <person name="Iampietro C."/>
            <person name="Lluch J."/>
            <person name="Castinel A."/>
            <person name="Donnadieu C."/>
            <person name="Desvignes T."/>
            <person name="Floi Bucao C."/>
            <person name="Jouanno E."/>
            <person name="Wen M."/>
            <person name="Mejri S."/>
            <person name="Dirks R."/>
            <person name="Jansen H."/>
            <person name="Henkel C."/>
            <person name="Chen W.J."/>
            <person name="Zahm M."/>
            <person name="Cabau C."/>
            <person name="Klopp C."/>
            <person name="Thompson A.W."/>
            <person name="Robinson-Rechavi M."/>
            <person name="Braasch I."/>
            <person name="Lecointre G."/>
            <person name="Bobe J."/>
            <person name="Postlethwait J.H."/>
            <person name="Berthelot C."/>
            <person name="Roest Crollius H."/>
            <person name="Guiguen Y."/>
        </authorList>
    </citation>
    <scope>NUCLEOTIDE SEQUENCE</scope>
    <source>
        <strain evidence="2">NC1722</strain>
    </source>
</reference>
<dbReference type="EMBL" id="JAINUG010000044">
    <property type="protein sequence ID" value="KAJ8406182.1"/>
    <property type="molecule type" value="Genomic_DNA"/>
</dbReference>
<gene>
    <name evidence="2" type="ORF">AAFF_G00304130</name>
</gene>
<accession>A0AAD7WR48</accession>
<keyword evidence="3" id="KW-1185">Reference proteome</keyword>
<name>A0AAD7WR48_9TELE</name>
<dbReference type="Proteomes" id="UP001221898">
    <property type="component" value="Unassembled WGS sequence"/>
</dbReference>
<proteinExistence type="predicted"/>
<feature type="region of interest" description="Disordered" evidence="1">
    <location>
        <begin position="20"/>
        <end position="66"/>
    </location>
</feature>
<protein>
    <submittedName>
        <fullName evidence="2">Uncharacterized protein</fullName>
    </submittedName>
</protein>
<evidence type="ECO:0000313" key="2">
    <source>
        <dbReference type="EMBL" id="KAJ8406182.1"/>
    </source>
</evidence>
<evidence type="ECO:0000313" key="3">
    <source>
        <dbReference type="Proteomes" id="UP001221898"/>
    </source>
</evidence>
<evidence type="ECO:0000256" key="1">
    <source>
        <dbReference type="SAM" id="MobiDB-lite"/>
    </source>
</evidence>
<sequence length="66" mass="7793">MESNLQWFVKLWKGIYEQEQRQGANNMQLNEPRENTEGEEGVTEQNKGRQQQQKKRTSSSVPAQKR</sequence>
<organism evidence="2 3">
    <name type="scientific">Aldrovandia affinis</name>
    <dbReference type="NCBI Taxonomy" id="143900"/>
    <lineage>
        <taxon>Eukaryota</taxon>
        <taxon>Metazoa</taxon>
        <taxon>Chordata</taxon>
        <taxon>Craniata</taxon>
        <taxon>Vertebrata</taxon>
        <taxon>Euteleostomi</taxon>
        <taxon>Actinopterygii</taxon>
        <taxon>Neopterygii</taxon>
        <taxon>Teleostei</taxon>
        <taxon>Notacanthiformes</taxon>
        <taxon>Halosauridae</taxon>
        <taxon>Aldrovandia</taxon>
    </lineage>
</organism>
<comment type="caution">
    <text evidence="2">The sequence shown here is derived from an EMBL/GenBank/DDBJ whole genome shotgun (WGS) entry which is preliminary data.</text>
</comment>